<dbReference type="Proteomes" id="UP000194127">
    <property type="component" value="Unassembled WGS sequence"/>
</dbReference>
<gene>
    <name evidence="2" type="ORF">POSPLADRAFT_1140477</name>
</gene>
<protein>
    <submittedName>
        <fullName evidence="2">Uncharacterized protein</fullName>
    </submittedName>
</protein>
<evidence type="ECO:0000256" key="1">
    <source>
        <dbReference type="SAM" id="MobiDB-lite"/>
    </source>
</evidence>
<dbReference type="RefSeq" id="XP_024339969.1">
    <property type="nucleotide sequence ID" value="XM_024485177.1"/>
</dbReference>
<keyword evidence="3" id="KW-1185">Reference proteome</keyword>
<evidence type="ECO:0000313" key="2">
    <source>
        <dbReference type="EMBL" id="OSX63175.1"/>
    </source>
</evidence>
<proteinExistence type="predicted"/>
<dbReference type="GeneID" id="36330126"/>
<feature type="region of interest" description="Disordered" evidence="1">
    <location>
        <begin position="1"/>
        <end position="25"/>
    </location>
</feature>
<organism evidence="2 3">
    <name type="scientific">Postia placenta MAD-698-R-SB12</name>
    <dbReference type="NCBI Taxonomy" id="670580"/>
    <lineage>
        <taxon>Eukaryota</taxon>
        <taxon>Fungi</taxon>
        <taxon>Dikarya</taxon>
        <taxon>Basidiomycota</taxon>
        <taxon>Agaricomycotina</taxon>
        <taxon>Agaricomycetes</taxon>
        <taxon>Polyporales</taxon>
        <taxon>Adustoporiaceae</taxon>
        <taxon>Rhodonia</taxon>
    </lineage>
</organism>
<reference evidence="2 3" key="1">
    <citation type="submission" date="2017-04" db="EMBL/GenBank/DDBJ databases">
        <title>Genome Sequence of the Model Brown-Rot Fungus Postia placenta SB12.</title>
        <authorList>
            <consortium name="DOE Joint Genome Institute"/>
            <person name="Gaskell J."/>
            <person name="Kersten P."/>
            <person name="Larrondo L.F."/>
            <person name="Canessa P."/>
            <person name="Martinez D."/>
            <person name="Hibbett D."/>
            <person name="Schmoll M."/>
            <person name="Kubicek C.P."/>
            <person name="Martinez A.T."/>
            <person name="Yadav J."/>
            <person name="Master E."/>
            <person name="Magnuson J.K."/>
            <person name="James T."/>
            <person name="Yaver D."/>
            <person name="Berka R."/>
            <person name="Labutti K."/>
            <person name="Lipzen A."/>
            <person name="Aerts A."/>
            <person name="Barry K."/>
            <person name="Henrissat B."/>
            <person name="Blanchette R."/>
            <person name="Grigoriev I."/>
            <person name="Cullen D."/>
        </authorList>
    </citation>
    <scope>NUCLEOTIDE SEQUENCE [LARGE SCALE GENOMIC DNA]</scope>
    <source>
        <strain evidence="2 3">MAD-698-R-SB12</strain>
    </source>
</reference>
<dbReference type="AlphaFoldDB" id="A0A1X6N3K6"/>
<feature type="non-terminal residue" evidence="2">
    <location>
        <position position="1"/>
    </location>
</feature>
<sequence>PAARHYVRALDARGSSESAMSCSRRRDDLRGLTSITYATSRGALPTMPMPVSQIDAAFSSRRA</sequence>
<dbReference type="EMBL" id="KZ110595">
    <property type="protein sequence ID" value="OSX63175.1"/>
    <property type="molecule type" value="Genomic_DNA"/>
</dbReference>
<accession>A0A1X6N3K6</accession>
<name>A0A1X6N3K6_9APHY</name>
<evidence type="ECO:0000313" key="3">
    <source>
        <dbReference type="Proteomes" id="UP000194127"/>
    </source>
</evidence>